<proteinExistence type="predicted"/>
<feature type="coiled-coil region" evidence="1">
    <location>
        <begin position="69"/>
        <end position="96"/>
    </location>
</feature>
<dbReference type="WBParaSite" id="scaffold50385_cov294.g25085">
    <property type="protein sequence ID" value="scaffold50385_cov294.g25085"/>
    <property type="gene ID" value="scaffold50385_cov294.g25085"/>
</dbReference>
<name>A0A915MRE2_MELJA</name>
<sequence length="139" mass="16512">MDTQAHLKSIYQEKVQLEQNYEHCKKELAMRDIYLQQLSKQFQFEHLPKNVNFEGKNEENRKSFSNEQLISLKLELDNSQKNVQTLQEQLQITSLQANSRLKMVEEELETTRSKFNEICSLKDYLEESLRIAQATIEKN</sequence>
<accession>A0A915MRE2</accession>
<reference evidence="3" key="1">
    <citation type="submission" date="2022-11" db="UniProtKB">
        <authorList>
            <consortium name="WormBaseParasite"/>
        </authorList>
    </citation>
    <scope>IDENTIFICATION</scope>
</reference>
<evidence type="ECO:0000313" key="3">
    <source>
        <dbReference type="WBParaSite" id="scaffold50385_cov294.g25085"/>
    </source>
</evidence>
<dbReference type="Proteomes" id="UP000887561">
    <property type="component" value="Unplaced"/>
</dbReference>
<evidence type="ECO:0000256" key="1">
    <source>
        <dbReference type="SAM" id="Coils"/>
    </source>
</evidence>
<organism evidence="2 3">
    <name type="scientific">Meloidogyne javanica</name>
    <name type="common">Root-knot nematode worm</name>
    <dbReference type="NCBI Taxonomy" id="6303"/>
    <lineage>
        <taxon>Eukaryota</taxon>
        <taxon>Metazoa</taxon>
        <taxon>Ecdysozoa</taxon>
        <taxon>Nematoda</taxon>
        <taxon>Chromadorea</taxon>
        <taxon>Rhabditida</taxon>
        <taxon>Tylenchina</taxon>
        <taxon>Tylenchomorpha</taxon>
        <taxon>Tylenchoidea</taxon>
        <taxon>Meloidogynidae</taxon>
        <taxon>Meloidogyninae</taxon>
        <taxon>Meloidogyne</taxon>
        <taxon>Meloidogyne incognita group</taxon>
    </lineage>
</organism>
<keyword evidence="2" id="KW-1185">Reference proteome</keyword>
<protein>
    <submittedName>
        <fullName evidence="3">Uncharacterized protein</fullName>
    </submittedName>
</protein>
<dbReference type="AlphaFoldDB" id="A0A915MRE2"/>
<evidence type="ECO:0000313" key="2">
    <source>
        <dbReference type="Proteomes" id="UP000887561"/>
    </source>
</evidence>
<keyword evidence="1" id="KW-0175">Coiled coil</keyword>